<gene>
    <name evidence="3" type="ORF">KQX54_021465</name>
</gene>
<proteinExistence type="predicted"/>
<evidence type="ECO:0000313" key="3">
    <source>
        <dbReference type="EMBL" id="KAH0568774.1"/>
    </source>
</evidence>
<organism evidence="3 4">
    <name type="scientific">Cotesia glomerata</name>
    <name type="common">Lepidopteran parasitic wasp</name>
    <name type="synonym">Apanteles glomeratus</name>
    <dbReference type="NCBI Taxonomy" id="32391"/>
    <lineage>
        <taxon>Eukaryota</taxon>
        <taxon>Metazoa</taxon>
        <taxon>Ecdysozoa</taxon>
        <taxon>Arthropoda</taxon>
        <taxon>Hexapoda</taxon>
        <taxon>Insecta</taxon>
        <taxon>Pterygota</taxon>
        <taxon>Neoptera</taxon>
        <taxon>Endopterygota</taxon>
        <taxon>Hymenoptera</taxon>
        <taxon>Apocrita</taxon>
        <taxon>Ichneumonoidea</taxon>
        <taxon>Braconidae</taxon>
        <taxon>Microgastrinae</taxon>
        <taxon>Cotesia</taxon>
    </lineage>
</organism>
<feature type="compositionally biased region" description="Polar residues" evidence="1">
    <location>
        <begin position="84"/>
        <end position="102"/>
    </location>
</feature>
<keyword evidence="2" id="KW-0472">Membrane</keyword>
<keyword evidence="2" id="KW-1133">Transmembrane helix</keyword>
<dbReference type="Proteomes" id="UP000826195">
    <property type="component" value="Unassembled WGS sequence"/>
</dbReference>
<dbReference type="AlphaFoldDB" id="A0AAV7IV80"/>
<evidence type="ECO:0000256" key="2">
    <source>
        <dbReference type="SAM" id="Phobius"/>
    </source>
</evidence>
<reference evidence="3 4" key="1">
    <citation type="journal article" date="2021" name="J. Hered.">
        <title>A chromosome-level genome assembly of the parasitoid wasp, Cotesia glomerata (Hymenoptera: Braconidae).</title>
        <authorList>
            <person name="Pinto B.J."/>
            <person name="Weis J.J."/>
            <person name="Gamble T."/>
            <person name="Ode P.J."/>
            <person name="Paul R."/>
            <person name="Zaspel J.M."/>
        </authorList>
    </citation>
    <scope>NUCLEOTIDE SEQUENCE [LARGE SCALE GENOMIC DNA]</scope>
    <source>
        <strain evidence="3">CgM1</strain>
    </source>
</reference>
<evidence type="ECO:0000313" key="4">
    <source>
        <dbReference type="Proteomes" id="UP000826195"/>
    </source>
</evidence>
<keyword evidence="4" id="KW-1185">Reference proteome</keyword>
<protein>
    <submittedName>
        <fullName evidence="3">Uncharacterized protein</fullName>
    </submittedName>
</protein>
<dbReference type="EMBL" id="JAHXZJ010000001">
    <property type="protein sequence ID" value="KAH0568774.1"/>
    <property type="molecule type" value="Genomic_DNA"/>
</dbReference>
<name>A0AAV7IV80_COTGL</name>
<evidence type="ECO:0000256" key="1">
    <source>
        <dbReference type="SAM" id="MobiDB-lite"/>
    </source>
</evidence>
<feature type="region of interest" description="Disordered" evidence="1">
    <location>
        <begin position="82"/>
        <end position="102"/>
    </location>
</feature>
<comment type="caution">
    <text evidence="3">The sequence shown here is derived from an EMBL/GenBank/DDBJ whole genome shotgun (WGS) entry which is preliminary data.</text>
</comment>
<feature type="transmembrane region" description="Helical" evidence="2">
    <location>
        <begin position="49"/>
        <end position="70"/>
    </location>
</feature>
<accession>A0AAV7IV80</accession>
<sequence length="102" mass="11396">MHACVVQTINDTESRTCASAPASVLEIMSVGRNVKYSLRNWAGWMPLKLWLPLRLLVLLIFISVSAAHKLGNAPVFRRKKDAEYNNSSSSPPDFNKKPQLSL</sequence>
<keyword evidence="2" id="KW-0812">Transmembrane</keyword>